<protein>
    <submittedName>
        <fullName evidence="7">Fibrinogen-like protein A</fullName>
    </submittedName>
</protein>
<dbReference type="InterPro" id="IPR024731">
    <property type="entry name" value="NELL2-like_EGF"/>
</dbReference>
<evidence type="ECO:0000313" key="7">
    <source>
        <dbReference type="EMBL" id="KAJ8034007.1"/>
    </source>
</evidence>
<keyword evidence="4" id="KW-0732">Signal</keyword>
<feature type="domain" description="EGF-like" evidence="5">
    <location>
        <begin position="215"/>
        <end position="254"/>
    </location>
</feature>
<dbReference type="Pfam" id="PF00147">
    <property type="entry name" value="Fibrinogen_C"/>
    <property type="match status" value="2"/>
</dbReference>
<comment type="caution">
    <text evidence="7">The sequence shown here is derived from an EMBL/GenBank/DDBJ whole genome shotgun (WGS) entry which is preliminary data.</text>
</comment>
<accession>A0A9Q1BW91</accession>
<dbReference type="Proteomes" id="UP001152320">
    <property type="component" value="Chromosome 11"/>
</dbReference>
<feature type="chain" id="PRO_5040504575" evidence="4">
    <location>
        <begin position="26"/>
        <end position="472"/>
    </location>
</feature>
<dbReference type="InterPro" id="IPR050373">
    <property type="entry name" value="Fibrinogen_C-term_domain"/>
</dbReference>
<dbReference type="AlphaFoldDB" id="A0A9Q1BW91"/>
<dbReference type="PANTHER" id="PTHR19143">
    <property type="entry name" value="FIBRINOGEN/TENASCIN/ANGIOPOEITIN"/>
    <property type="match status" value="1"/>
</dbReference>
<feature type="signal peptide" evidence="4">
    <location>
        <begin position="1"/>
        <end position="25"/>
    </location>
</feature>
<dbReference type="Gene3D" id="2.10.25.10">
    <property type="entry name" value="Laminin"/>
    <property type="match status" value="1"/>
</dbReference>
<evidence type="ECO:0000256" key="1">
    <source>
        <dbReference type="ARBA" id="ARBA00022536"/>
    </source>
</evidence>
<dbReference type="PROSITE" id="PS51406">
    <property type="entry name" value="FIBRINOGEN_C_2"/>
    <property type="match status" value="2"/>
</dbReference>
<organism evidence="7 8">
    <name type="scientific">Holothuria leucospilota</name>
    <name type="common">Black long sea cucumber</name>
    <name type="synonym">Mertensiothuria leucospilota</name>
    <dbReference type="NCBI Taxonomy" id="206669"/>
    <lineage>
        <taxon>Eukaryota</taxon>
        <taxon>Metazoa</taxon>
        <taxon>Echinodermata</taxon>
        <taxon>Eleutherozoa</taxon>
        <taxon>Echinozoa</taxon>
        <taxon>Holothuroidea</taxon>
        <taxon>Aspidochirotacea</taxon>
        <taxon>Aspidochirotida</taxon>
        <taxon>Holothuriidae</taxon>
        <taxon>Holothuria</taxon>
    </lineage>
</organism>
<dbReference type="InterPro" id="IPR002181">
    <property type="entry name" value="Fibrinogen_a/b/g_C_dom"/>
</dbReference>
<comment type="caution">
    <text evidence="3">Lacks conserved residue(s) required for the propagation of feature annotation.</text>
</comment>
<dbReference type="InterPro" id="IPR014716">
    <property type="entry name" value="Fibrinogen_a/b/g_C_1"/>
</dbReference>
<dbReference type="NCBIfam" id="NF040941">
    <property type="entry name" value="GGGWT_bact"/>
    <property type="match status" value="2"/>
</dbReference>
<evidence type="ECO:0000259" key="5">
    <source>
        <dbReference type="PROSITE" id="PS50026"/>
    </source>
</evidence>
<sequence>MSNFCHRSFLRVLFYLCWTTGDALSQDLNDRDAVGGGQLTSSYFFYQRSEYPRDCADVREQCSPANLSGVHLIKPDGYPEPFEVYCENAVDSGGWTVIYRRSDGSVDFNRNWLECTGGFGFLSGEYWIGNEKLSHLTNQKTYELRIDITSSDSFSFYITYNSFRISDEFSSFKLSSVGEYHGSEDDINTFMCSPNTDGDIYISPNCATRCFCTGGHFSCIYNNDCSPNAVCEERNGVNKCYCNPGYTGDGQNCILDSVPTTVPTTAPIDCLDVYNRGSTEDGVYLIKPNTWNGLPFEVYCNMTDGGGWTVFQRRVDGTVDFYLYWADYKAGFGNASHESWLGNDKLQSLTNQRNYELRIDFVNRYGSPYYAKFSSFNVSDETNNYRLNLGTYSEGDAGDSLTYHNGQAFTTRDRDNDNYNYNCASNYNGAWWYNACAYSSLNSPYGSYYFYWYRLPGDNNYIQYTEMKLHPV</sequence>
<dbReference type="Gene3D" id="3.90.215.10">
    <property type="entry name" value="Gamma Fibrinogen, chain A, domain 1"/>
    <property type="match status" value="2"/>
</dbReference>
<proteinExistence type="predicted"/>
<feature type="domain" description="Fibrinogen C-terminal" evidence="6">
    <location>
        <begin position="261"/>
        <end position="472"/>
    </location>
</feature>
<feature type="domain" description="Fibrinogen C-terminal" evidence="6">
    <location>
        <begin position="46"/>
        <end position="183"/>
    </location>
</feature>
<gene>
    <name evidence="7" type="ORF">HOLleu_24413</name>
</gene>
<dbReference type="CDD" id="cd00087">
    <property type="entry name" value="FReD"/>
    <property type="match status" value="1"/>
</dbReference>
<dbReference type="Pfam" id="PF12947">
    <property type="entry name" value="EGF_3"/>
    <property type="match status" value="1"/>
</dbReference>
<evidence type="ECO:0000256" key="4">
    <source>
        <dbReference type="SAM" id="SignalP"/>
    </source>
</evidence>
<dbReference type="SMART" id="SM00186">
    <property type="entry name" value="FBG"/>
    <property type="match status" value="2"/>
</dbReference>
<reference evidence="7" key="1">
    <citation type="submission" date="2021-10" db="EMBL/GenBank/DDBJ databases">
        <title>Tropical sea cucumber genome reveals ecological adaptation and Cuvierian tubules defense mechanism.</title>
        <authorList>
            <person name="Chen T."/>
        </authorList>
    </citation>
    <scope>NUCLEOTIDE SEQUENCE</scope>
    <source>
        <strain evidence="7">Nanhai2018</strain>
        <tissue evidence="7">Muscle</tissue>
    </source>
</reference>
<evidence type="ECO:0000313" key="8">
    <source>
        <dbReference type="Proteomes" id="UP001152320"/>
    </source>
</evidence>
<dbReference type="GO" id="GO:0005615">
    <property type="term" value="C:extracellular space"/>
    <property type="evidence" value="ECO:0007669"/>
    <property type="project" value="TreeGrafter"/>
</dbReference>
<dbReference type="PROSITE" id="PS01186">
    <property type="entry name" value="EGF_2"/>
    <property type="match status" value="1"/>
</dbReference>
<keyword evidence="2" id="KW-1015">Disulfide bond</keyword>
<dbReference type="InterPro" id="IPR000742">
    <property type="entry name" value="EGF"/>
</dbReference>
<name>A0A9Q1BW91_HOLLE</name>
<dbReference type="SUPFAM" id="SSF56496">
    <property type="entry name" value="Fibrinogen C-terminal domain-like"/>
    <property type="match status" value="2"/>
</dbReference>
<keyword evidence="8" id="KW-1185">Reference proteome</keyword>
<keyword evidence="1 3" id="KW-0245">EGF-like domain</keyword>
<dbReference type="PROSITE" id="PS50026">
    <property type="entry name" value="EGF_3"/>
    <property type="match status" value="1"/>
</dbReference>
<evidence type="ECO:0000259" key="6">
    <source>
        <dbReference type="PROSITE" id="PS51406"/>
    </source>
</evidence>
<evidence type="ECO:0000256" key="2">
    <source>
        <dbReference type="ARBA" id="ARBA00023157"/>
    </source>
</evidence>
<dbReference type="EMBL" id="JAIZAY010000011">
    <property type="protein sequence ID" value="KAJ8034007.1"/>
    <property type="molecule type" value="Genomic_DNA"/>
</dbReference>
<dbReference type="CDD" id="cd00053">
    <property type="entry name" value="EGF"/>
    <property type="match status" value="1"/>
</dbReference>
<evidence type="ECO:0000256" key="3">
    <source>
        <dbReference type="PROSITE-ProRule" id="PRU00076"/>
    </source>
</evidence>
<dbReference type="InterPro" id="IPR036056">
    <property type="entry name" value="Fibrinogen-like_C"/>
</dbReference>